<keyword evidence="3" id="KW-1185">Reference proteome</keyword>
<evidence type="ECO:0000313" key="3">
    <source>
        <dbReference type="Proteomes" id="UP001620409"/>
    </source>
</evidence>
<sequence length="141" mass="14840">MRKTLLLLAPLVLLGGCTWGINPDPGSSSVRTVWSGDVPGCRDLGKITVSVMSRVGPIDRNDIKVRDELQVQARNSAYGMHADTIKPLGDPENGTQAWEAYVCGNHQVGPSAPPPAQNPGTTPQPPPQQGGGFQTYPAKGG</sequence>
<evidence type="ECO:0000313" key="2">
    <source>
        <dbReference type="EMBL" id="MFK2856195.1"/>
    </source>
</evidence>
<dbReference type="RefSeq" id="WP_380014473.1">
    <property type="nucleotide sequence ID" value="NZ_JADIKI010000023.1"/>
</dbReference>
<feature type="compositionally biased region" description="Pro residues" evidence="1">
    <location>
        <begin position="111"/>
        <end position="128"/>
    </location>
</feature>
<comment type="caution">
    <text evidence="2">The sequence shown here is derived from an EMBL/GenBank/DDBJ whole genome shotgun (WGS) entry which is preliminary data.</text>
</comment>
<reference evidence="2 3" key="1">
    <citation type="submission" date="2020-10" db="EMBL/GenBank/DDBJ databases">
        <title>Phylogeny of dyella-like bacteria.</title>
        <authorList>
            <person name="Fu J."/>
        </authorList>
    </citation>
    <scope>NUCLEOTIDE SEQUENCE [LARGE SCALE GENOMIC DNA]</scope>
    <source>
        <strain evidence="2 3">DHG40</strain>
    </source>
</reference>
<dbReference type="Pfam" id="PF13698">
    <property type="entry name" value="DUF4156"/>
    <property type="match status" value="1"/>
</dbReference>
<evidence type="ECO:0008006" key="4">
    <source>
        <dbReference type="Google" id="ProtNLM"/>
    </source>
</evidence>
<evidence type="ECO:0000256" key="1">
    <source>
        <dbReference type="SAM" id="MobiDB-lite"/>
    </source>
</evidence>
<protein>
    <recommendedName>
        <fullName evidence="4">DUF4156 domain-containing protein</fullName>
    </recommendedName>
</protein>
<feature type="compositionally biased region" description="Gly residues" evidence="1">
    <location>
        <begin position="129"/>
        <end position="141"/>
    </location>
</feature>
<gene>
    <name evidence="2" type="ORF">ISP18_16440</name>
</gene>
<organism evidence="2 3">
    <name type="scientific">Dyella humi</name>
    <dbReference type="NCBI Taxonomy" id="1770547"/>
    <lineage>
        <taxon>Bacteria</taxon>
        <taxon>Pseudomonadati</taxon>
        <taxon>Pseudomonadota</taxon>
        <taxon>Gammaproteobacteria</taxon>
        <taxon>Lysobacterales</taxon>
        <taxon>Rhodanobacteraceae</taxon>
        <taxon>Dyella</taxon>
    </lineage>
</organism>
<dbReference type="Proteomes" id="UP001620409">
    <property type="component" value="Unassembled WGS sequence"/>
</dbReference>
<feature type="region of interest" description="Disordered" evidence="1">
    <location>
        <begin position="105"/>
        <end position="141"/>
    </location>
</feature>
<dbReference type="InterPro" id="IPR025294">
    <property type="entry name" value="DUF4156"/>
</dbReference>
<proteinExistence type="predicted"/>
<dbReference type="EMBL" id="JADIKI010000023">
    <property type="protein sequence ID" value="MFK2856195.1"/>
    <property type="molecule type" value="Genomic_DNA"/>
</dbReference>
<accession>A0ABW8IN87</accession>
<name>A0ABW8IN87_9GAMM</name>
<dbReference type="PROSITE" id="PS51257">
    <property type="entry name" value="PROKAR_LIPOPROTEIN"/>
    <property type="match status" value="1"/>
</dbReference>